<dbReference type="InterPro" id="IPR039420">
    <property type="entry name" value="WalR-like"/>
</dbReference>
<evidence type="ECO:0000313" key="7">
    <source>
        <dbReference type="EMBL" id="GAA2617623.1"/>
    </source>
</evidence>
<dbReference type="EMBL" id="BAAATD010000009">
    <property type="protein sequence ID" value="GAA2617623.1"/>
    <property type="molecule type" value="Genomic_DNA"/>
</dbReference>
<feature type="domain" description="Response regulatory" evidence="6">
    <location>
        <begin position="20"/>
        <end position="136"/>
    </location>
</feature>
<dbReference type="CDD" id="cd17535">
    <property type="entry name" value="REC_NarL-like"/>
    <property type="match status" value="1"/>
</dbReference>
<protein>
    <submittedName>
        <fullName evidence="7">Response regulator transcription factor</fullName>
    </submittedName>
</protein>
<dbReference type="PROSITE" id="PS50110">
    <property type="entry name" value="RESPONSE_REGULATORY"/>
    <property type="match status" value="1"/>
</dbReference>
<dbReference type="InterPro" id="IPR000792">
    <property type="entry name" value="Tscrpt_reg_LuxR_C"/>
</dbReference>
<dbReference type="InterPro" id="IPR001789">
    <property type="entry name" value="Sig_transdc_resp-reg_receiver"/>
</dbReference>
<evidence type="ECO:0000256" key="1">
    <source>
        <dbReference type="ARBA" id="ARBA00022553"/>
    </source>
</evidence>
<organism evidence="7 8">
    <name type="scientific">Actinomadura fulvescens</name>
    <dbReference type="NCBI Taxonomy" id="46160"/>
    <lineage>
        <taxon>Bacteria</taxon>
        <taxon>Bacillati</taxon>
        <taxon>Actinomycetota</taxon>
        <taxon>Actinomycetes</taxon>
        <taxon>Streptosporangiales</taxon>
        <taxon>Thermomonosporaceae</taxon>
        <taxon>Actinomadura</taxon>
    </lineage>
</organism>
<dbReference type="Pfam" id="PF00196">
    <property type="entry name" value="GerE"/>
    <property type="match status" value="1"/>
</dbReference>
<dbReference type="CDD" id="cd06170">
    <property type="entry name" value="LuxR_C_like"/>
    <property type="match status" value="1"/>
</dbReference>
<dbReference type="PANTHER" id="PTHR43214">
    <property type="entry name" value="TWO-COMPONENT RESPONSE REGULATOR"/>
    <property type="match status" value="1"/>
</dbReference>
<dbReference type="SMART" id="SM00421">
    <property type="entry name" value="HTH_LUXR"/>
    <property type="match status" value="1"/>
</dbReference>
<dbReference type="Proteomes" id="UP001501509">
    <property type="component" value="Unassembled WGS sequence"/>
</dbReference>
<gene>
    <name evidence="7" type="ORF">GCM10010411_61140</name>
</gene>
<keyword evidence="8" id="KW-1185">Reference proteome</keyword>
<evidence type="ECO:0000256" key="3">
    <source>
        <dbReference type="PROSITE-ProRule" id="PRU00169"/>
    </source>
</evidence>
<reference evidence="8" key="1">
    <citation type="journal article" date="2019" name="Int. J. Syst. Evol. Microbiol.">
        <title>The Global Catalogue of Microorganisms (GCM) 10K type strain sequencing project: providing services to taxonomists for standard genome sequencing and annotation.</title>
        <authorList>
            <consortium name="The Broad Institute Genomics Platform"/>
            <consortium name="The Broad Institute Genome Sequencing Center for Infectious Disease"/>
            <person name="Wu L."/>
            <person name="Ma J."/>
        </authorList>
    </citation>
    <scope>NUCLEOTIDE SEQUENCE [LARGE SCALE GENOMIC DNA]</scope>
    <source>
        <strain evidence="8">JCM 6833</strain>
    </source>
</reference>
<keyword evidence="2" id="KW-0238">DNA-binding</keyword>
<dbReference type="Gene3D" id="3.40.50.2300">
    <property type="match status" value="1"/>
</dbReference>
<dbReference type="InterPro" id="IPR058245">
    <property type="entry name" value="NreC/VraR/RcsB-like_REC"/>
</dbReference>
<sequence>MSGSTFRSPGTPMPEPARTGILIVDDHALVRDGVREILETQEDMVVVGEASGSHSAVALVAETRPQVVLLDVSIPGDDAVTTVGRIRALSPGTAVVILSMFEGPYLLRSLLDAGIRGYLLKSATRQELVAAIRSVAADEARTVLSVSQESLLHLHGPTEDVLTPLEREILQLTAEALSNAQIAARLSLTEAAVKRHLGKIFGKLGAVSRIDAVNKAAAASLITVATVHPGPAPPEAGGRRGRRLDQQRTSGIRGERAPGTR</sequence>
<evidence type="ECO:0000259" key="6">
    <source>
        <dbReference type="PROSITE" id="PS50110"/>
    </source>
</evidence>
<evidence type="ECO:0000313" key="8">
    <source>
        <dbReference type="Proteomes" id="UP001501509"/>
    </source>
</evidence>
<evidence type="ECO:0000259" key="5">
    <source>
        <dbReference type="PROSITE" id="PS50043"/>
    </source>
</evidence>
<dbReference type="SMART" id="SM00448">
    <property type="entry name" value="REC"/>
    <property type="match status" value="1"/>
</dbReference>
<name>A0ABP6CEN1_9ACTN</name>
<evidence type="ECO:0000256" key="2">
    <source>
        <dbReference type="ARBA" id="ARBA00023125"/>
    </source>
</evidence>
<dbReference type="SUPFAM" id="SSF46894">
    <property type="entry name" value="C-terminal effector domain of the bipartite response regulators"/>
    <property type="match status" value="1"/>
</dbReference>
<proteinExistence type="predicted"/>
<evidence type="ECO:0000256" key="4">
    <source>
        <dbReference type="SAM" id="MobiDB-lite"/>
    </source>
</evidence>
<dbReference type="PRINTS" id="PR00038">
    <property type="entry name" value="HTHLUXR"/>
</dbReference>
<dbReference type="Pfam" id="PF00072">
    <property type="entry name" value="Response_reg"/>
    <property type="match status" value="1"/>
</dbReference>
<feature type="region of interest" description="Disordered" evidence="4">
    <location>
        <begin position="227"/>
        <end position="261"/>
    </location>
</feature>
<keyword evidence="1 3" id="KW-0597">Phosphoprotein</keyword>
<feature type="domain" description="HTH luxR-type" evidence="5">
    <location>
        <begin position="155"/>
        <end position="220"/>
    </location>
</feature>
<feature type="modified residue" description="4-aspartylphosphate" evidence="3">
    <location>
        <position position="71"/>
    </location>
</feature>
<dbReference type="InterPro" id="IPR011006">
    <property type="entry name" value="CheY-like_superfamily"/>
</dbReference>
<dbReference type="PROSITE" id="PS50043">
    <property type="entry name" value="HTH_LUXR_2"/>
    <property type="match status" value="1"/>
</dbReference>
<comment type="caution">
    <text evidence="7">The sequence shown here is derived from an EMBL/GenBank/DDBJ whole genome shotgun (WGS) entry which is preliminary data.</text>
</comment>
<accession>A0ABP6CEN1</accession>
<dbReference type="SUPFAM" id="SSF52172">
    <property type="entry name" value="CheY-like"/>
    <property type="match status" value="1"/>
</dbReference>
<dbReference type="InterPro" id="IPR016032">
    <property type="entry name" value="Sig_transdc_resp-reg_C-effctor"/>
</dbReference>